<name>A0A1R3WEG1_9BACT</name>
<gene>
    <name evidence="1" type="ORF">SAMN05444128_0146</name>
</gene>
<proteinExistence type="predicted"/>
<evidence type="ECO:0000313" key="1">
    <source>
        <dbReference type="EMBL" id="SIT74807.1"/>
    </source>
</evidence>
<dbReference type="Proteomes" id="UP000187181">
    <property type="component" value="Unassembled WGS sequence"/>
</dbReference>
<dbReference type="EMBL" id="FTPP01000001">
    <property type="protein sequence ID" value="SIT74807.1"/>
    <property type="molecule type" value="Genomic_DNA"/>
</dbReference>
<organism evidence="1 2">
    <name type="scientific">Pontibacter indicus</name>
    <dbReference type="NCBI Taxonomy" id="1317125"/>
    <lineage>
        <taxon>Bacteria</taxon>
        <taxon>Pseudomonadati</taxon>
        <taxon>Bacteroidota</taxon>
        <taxon>Cytophagia</taxon>
        <taxon>Cytophagales</taxon>
        <taxon>Hymenobacteraceae</taxon>
        <taxon>Pontibacter</taxon>
    </lineage>
</organism>
<keyword evidence="2" id="KW-1185">Reference proteome</keyword>
<evidence type="ECO:0000313" key="2">
    <source>
        <dbReference type="Proteomes" id="UP000187181"/>
    </source>
</evidence>
<reference evidence="2" key="1">
    <citation type="submission" date="2017-01" db="EMBL/GenBank/DDBJ databases">
        <authorList>
            <person name="Varghese N."/>
            <person name="Submissions S."/>
        </authorList>
    </citation>
    <scope>NUCLEOTIDE SEQUENCE [LARGE SCALE GENOMIC DNA]</scope>
    <source>
        <strain evidence="2">LP100</strain>
    </source>
</reference>
<accession>A0A1R3WEG1</accession>
<dbReference type="RefSeq" id="WP_244554550.1">
    <property type="nucleotide sequence ID" value="NZ_FTPP01000001.1"/>
</dbReference>
<dbReference type="STRING" id="1317125.SAMN05444128_0146"/>
<protein>
    <submittedName>
        <fullName evidence="1">Uncharacterized protein</fullName>
    </submittedName>
</protein>
<dbReference type="AlphaFoldDB" id="A0A1R3WEG1"/>
<sequence>MKRLAIIVCVLCVLVQPLSKQGIMAVYQLNKAYIASELCENRFIPESDCQGKCHLRKELKKDAEREKESPRQQLGAFDMIAFQAVSLPSAPAIPQKEKNEHCLYLAGAYTSPNFSIFHPPSFLA</sequence>